<name>A0A1Z2WUC2_HUMAN</name>
<protein>
    <submittedName>
        <fullName evidence="2">HIF-2 alpha uPEP</fullName>
    </submittedName>
</protein>
<evidence type="ECO:0000313" key="2">
    <source>
        <dbReference type="EMBL" id="ASB16913.1"/>
    </source>
</evidence>
<feature type="region of interest" description="Disordered" evidence="1">
    <location>
        <begin position="27"/>
        <end position="48"/>
    </location>
</feature>
<reference evidence="2" key="1">
    <citation type="submission" date="2017-01" db="EMBL/GenBank/DDBJ databases">
        <title>Identification of polypeptide-coding upstream open reading frame within the 5'-untranslated region of HIF-2 alpha, and its crucial roles in tumorigenesis.</title>
        <authorList>
            <person name="Tong Q."/>
            <person name="Zheng L."/>
        </authorList>
    </citation>
    <scope>NUCLEOTIDE SEQUENCE</scope>
    <source>
        <tissue evidence="2">Tumor</tissue>
    </source>
</reference>
<dbReference type="AlphaFoldDB" id="A0A1Z2WUC2"/>
<evidence type="ECO:0000256" key="1">
    <source>
        <dbReference type="SAM" id="MobiDB-lite"/>
    </source>
</evidence>
<proteinExistence type="evidence at transcript level"/>
<accession>A0A1Z2WUC2</accession>
<sequence>MVSSARPPTPSDSQHSSHFFFSLKTQKSDSFSREKGTWVPFSPSSFRV</sequence>
<organism evidence="2">
    <name type="scientific">Homo sapiens</name>
    <name type="common">Human</name>
    <dbReference type="NCBI Taxonomy" id="9606"/>
    <lineage>
        <taxon>Eukaryota</taxon>
        <taxon>Metazoa</taxon>
        <taxon>Chordata</taxon>
        <taxon>Craniata</taxon>
        <taxon>Vertebrata</taxon>
        <taxon>Euteleostomi</taxon>
        <taxon>Mammalia</taxon>
        <taxon>Eutheria</taxon>
        <taxon>Euarchontoglires</taxon>
        <taxon>Primates</taxon>
        <taxon>Haplorrhini</taxon>
        <taxon>Catarrhini</taxon>
        <taxon>Hominidae</taxon>
        <taxon>Homo</taxon>
    </lineage>
</organism>
<dbReference type="EMBL" id="KY492313">
    <property type="protein sequence ID" value="ASB16913.1"/>
    <property type="molecule type" value="mRNA"/>
</dbReference>
<feature type="compositionally biased region" description="Basic and acidic residues" evidence="1">
    <location>
        <begin position="27"/>
        <end position="36"/>
    </location>
</feature>